<proteinExistence type="predicted"/>
<organism evidence="1 2">
    <name type="scientific">Nephila pilipes</name>
    <name type="common">Giant wood spider</name>
    <name type="synonym">Nephila maculata</name>
    <dbReference type="NCBI Taxonomy" id="299642"/>
    <lineage>
        <taxon>Eukaryota</taxon>
        <taxon>Metazoa</taxon>
        <taxon>Ecdysozoa</taxon>
        <taxon>Arthropoda</taxon>
        <taxon>Chelicerata</taxon>
        <taxon>Arachnida</taxon>
        <taxon>Araneae</taxon>
        <taxon>Araneomorphae</taxon>
        <taxon>Entelegynae</taxon>
        <taxon>Araneoidea</taxon>
        <taxon>Nephilidae</taxon>
        <taxon>Nephila</taxon>
    </lineage>
</organism>
<protein>
    <submittedName>
        <fullName evidence="1">Uncharacterized protein</fullName>
    </submittedName>
</protein>
<reference evidence="1" key="1">
    <citation type="submission" date="2020-08" db="EMBL/GenBank/DDBJ databases">
        <title>Multicomponent nature underlies the extraordinary mechanical properties of spider dragline silk.</title>
        <authorList>
            <person name="Kono N."/>
            <person name="Nakamura H."/>
            <person name="Mori M."/>
            <person name="Yoshida Y."/>
            <person name="Ohtoshi R."/>
            <person name="Malay A.D."/>
            <person name="Moran D.A.P."/>
            <person name="Tomita M."/>
            <person name="Numata K."/>
            <person name="Arakawa K."/>
        </authorList>
    </citation>
    <scope>NUCLEOTIDE SEQUENCE</scope>
</reference>
<keyword evidence="2" id="KW-1185">Reference proteome</keyword>
<sequence length="179" mass="20125">MRQLTVKRPLICGRLPYPVAIAFLSPPIGRKCCFGCYPLTSFLEGSEMGTLQIPMLLFVVCFSVSSTSSTGLLEENTSPEVGNTPSSFRQMLVRRLLHPNNFEDHFRETGPKRAHVRRFEQLPPGFLGVRGKKSEKNKAKNPVPGFLGVRGKKSTFNHLSDGLKNNIARYIQREFSKLK</sequence>
<dbReference type="OrthoDB" id="5919137at2759"/>
<accession>A0A8X6P2M2</accession>
<evidence type="ECO:0000313" key="1">
    <source>
        <dbReference type="EMBL" id="GFT47679.1"/>
    </source>
</evidence>
<dbReference type="EMBL" id="BMAW01016159">
    <property type="protein sequence ID" value="GFT47679.1"/>
    <property type="molecule type" value="Genomic_DNA"/>
</dbReference>
<gene>
    <name evidence="1" type="primary">AVEN_168764_1</name>
    <name evidence="1" type="ORF">NPIL_122441</name>
</gene>
<name>A0A8X6P2M2_NEPPI</name>
<comment type="caution">
    <text evidence="1">The sequence shown here is derived from an EMBL/GenBank/DDBJ whole genome shotgun (WGS) entry which is preliminary data.</text>
</comment>
<dbReference type="Proteomes" id="UP000887013">
    <property type="component" value="Unassembled WGS sequence"/>
</dbReference>
<evidence type="ECO:0000313" key="2">
    <source>
        <dbReference type="Proteomes" id="UP000887013"/>
    </source>
</evidence>
<dbReference type="AlphaFoldDB" id="A0A8X6P2M2"/>